<organism evidence="2 3">
    <name type="scientific">Nephila pilipes</name>
    <name type="common">Giant wood spider</name>
    <name type="synonym">Nephila maculata</name>
    <dbReference type="NCBI Taxonomy" id="299642"/>
    <lineage>
        <taxon>Eukaryota</taxon>
        <taxon>Metazoa</taxon>
        <taxon>Ecdysozoa</taxon>
        <taxon>Arthropoda</taxon>
        <taxon>Chelicerata</taxon>
        <taxon>Arachnida</taxon>
        <taxon>Araneae</taxon>
        <taxon>Araneomorphae</taxon>
        <taxon>Entelegynae</taxon>
        <taxon>Araneoidea</taxon>
        <taxon>Nephilidae</taxon>
        <taxon>Nephila</taxon>
    </lineage>
</organism>
<sequence length="179" mass="20600">MCLRCSRVIKRLNREINQCKPEHFVPSKQIDILKRKAMIDDVLEVVQRSFSTTSFFLITTNFVSCCRLFGWNLMYAWHSVKAIETFFYGVSSLGCLIGILWVAGGLPIEQQKLKKEFYKKSLLRLIFVGISQEPRLTKELLDSPDFVFSGCNILFYKRSSILVVIGTLLTYTILVVSIQ</sequence>
<reference evidence="2" key="1">
    <citation type="submission" date="2020-08" db="EMBL/GenBank/DDBJ databases">
        <title>Multicomponent nature underlies the extraordinary mechanical properties of spider dragline silk.</title>
        <authorList>
            <person name="Kono N."/>
            <person name="Nakamura H."/>
            <person name="Mori M."/>
            <person name="Yoshida Y."/>
            <person name="Ohtoshi R."/>
            <person name="Malay A.D."/>
            <person name="Moran D.A.P."/>
            <person name="Tomita M."/>
            <person name="Numata K."/>
            <person name="Arakawa K."/>
        </authorList>
    </citation>
    <scope>NUCLEOTIDE SEQUENCE</scope>
</reference>
<evidence type="ECO:0000313" key="2">
    <source>
        <dbReference type="EMBL" id="GFT33483.1"/>
    </source>
</evidence>
<comment type="caution">
    <text evidence="2">The sequence shown here is derived from an EMBL/GenBank/DDBJ whole genome shotgun (WGS) entry which is preliminary data.</text>
</comment>
<feature type="transmembrane region" description="Helical" evidence="1">
    <location>
        <begin position="86"/>
        <end position="108"/>
    </location>
</feature>
<keyword evidence="1" id="KW-0472">Membrane</keyword>
<name>A0A8X6TN70_NEPPI</name>
<accession>A0A8X6TN70</accession>
<keyword evidence="1" id="KW-0812">Transmembrane</keyword>
<evidence type="ECO:0000256" key="1">
    <source>
        <dbReference type="SAM" id="Phobius"/>
    </source>
</evidence>
<gene>
    <name evidence="2" type="primary">AVEN_170186_1</name>
    <name evidence="2" type="ORF">NPIL_668821</name>
</gene>
<dbReference type="Proteomes" id="UP000887013">
    <property type="component" value="Unassembled WGS sequence"/>
</dbReference>
<keyword evidence="3" id="KW-1185">Reference proteome</keyword>
<keyword evidence="1" id="KW-1133">Transmembrane helix</keyword>
<feature type="transmembrane region" description="Helical" evidence="1">
    <location>
        <begin position="55"/>
        <end position="74"/>
    </location>
</feature>
<feature type="transmembrane region" description="Helical" evidence="1">
    <location>
        <begin position="161"/>
        <end position="178"/>
    </location>
</feature>
<dbReference type="AlphaFoldDB" id="A0A8X6TN70"/>
<proteinExistence type="predicted"/>
<evidence type="ECO:0000313" key="3">
    <source>
        <dbReference type="Proteomes" id="UP000887013"/>
    </source>
</evidence>
<dbReference type="EMBL" id="BMAW01013352">
    <property type="protein sequence ID" value="GFT33483.1"/>
    <property type="molecule type" value="Genomic_DNA"/>
</dbReference>
<dbReference type="OrthoDB" id="5800391at2759"/>
<protein>
    <submittedName>
        <fullName evidence="2">Uncharacterized protein</fullName>
    </submittedName>
</protein>